<reference evidence="9" key="1">
    <citation type="journal article" date="2015" name="Genom Data">
        <title>Draft genome sequences of Phytophthora kernoviae and Phytophthora ramorum lineage EU2 from Scotland.</title>
        <authorList>
            <person name="Sambles C."/>
            <person name="Schlenzig A."/>
            <person name="O'Neill P."/>
            <person name="Grant M."/>
            <person name="Studholme D.J."/>
        </authorList>
    </citation>
    <scope>NUCLEOTIDE SEQUENCE</scope>
    <source>
        <strain evidence="9">00238/432</strain>
    </source>
</reference>
<comment type="subcellular location">
    <subcellularLocation>
        <location evidence="1 6">Secreted</location>
    </subcellularLocation>
</comment>
<dbReference type="SUPFAM" id="SSF52540">
    <property type="entry name" value="P-loop containing nucleoside triphosphate hydrolases"/>
    <property type="match status" value="1"/>
</dbReference>
<evidence type="ECO:0000256" key="1">
    <source>
        <dbReference type="ARBA" id="ARBA00004613"/>
    </source>
</evidence>
<reference evidence="9" key="2">
    <citation type="submission" date="2020-02" db="EMBL/GenBank/DDBJ databases">
        <authorList>
            <person name="Studholme D.J."/>
        </authorList>
    </citation>
    <scope>NUCLEOTIDE SEQUENCE</scope>
    <source>
        <strain evidence="9">00238/432</strain>
    </source>
</reference>
<dbReference type="InterPro" id="IPR027417">
    <property type="entry name" value="P-loop_NTPase"/>
</dbReference>
<organism evidence="9 10">
    <name type="scientific">Phytophthora kernoviae 00238/432</name>
    <dbReference type="NCBI Taxonomy" id="1284355"/>
    <lineage>
        <taxon>Eukaryota</taxon>
        <taxon>Sar</taxon>
        <taxon>Stramenopiles</taxon>
        <taxon>Oomycota</taxon>
        <taxon>Peronosporomycetes</taxon>
        <taxon>Peronosporales</taxon>
        <taxon>Peronosporaceae</taxon>
        <taxon>Phytophthora</taxon>
    </lineage>
</organism>
<evidence type="ECO:0000259" key="8">
    <source>
        <dbReference type="Pfam" id="PF00005"/>
    </source>
</evidence>
<keyword evidence="3" id="KW-0813">Transport</keyword>
<evidence type="ECO:0000256" key="7">
    <source>
        <dbReference type="SAM" id="MobiDB-lite"/>
    </source>
</evidence>
<feature type="signal peptide" evidence="6">
    <location>
        <begin position="1"/>
        <end position="23"/>
    </location>
</feature>
<feature type="non-terminal residue" evidence="9">
    <location>
        <position position="1"/>
    </location>
</feature>
<evidence type="ECO:0000256" key="6">
    <source>
        <dbReference type="RuleBase" id="RU367124"/>
    </source>
</evidence>
<comment type="caution">
    <text evidence="9">The sequence shown here is derived from an EMBL/GenBank/DDBJ whole genome shotgun (WGS) entry which is preliminary data.</text>
</comment>
<dbReference type="Pfam" id="PF16810">
    <property type="entry name" value="RXLR"/>
    <property type="match status" value="1"/>
</dbReference>
<sequence length="269" mass="29503">MRLSCFLFAATTVLLASFDAISATSDADRVALSKVDSVHPASVINGNRFLRTSKVIEEDDNDSGEDLEDDTEDDSEDEERNSLLNLIKNTPLNKVDDLAADLAKVPGALKSIHNENVQLFQKIKDLGGNVILKNISGVFKPGKIALSLGQPGSGKSALMKMLSGHFSVDNNSTMEGDISFYNVPTKQIIDRLPQFMSYVDQRDKHSATLTVKETLEFAYKVCGGDITKRAEVLASLRMEKRDMEALEATKAIFANYPDVIIQQLGLQNC</sequence>
<evidence type="ECO:0000313" key="10">
    <source>
        <dbReference type="Proteomes" id="UP000702964"/>
    </source>
</evidence>
<comment type="similarity">
    <text evidence="2 6">Belongs to the RxLR effector family.</text>
</comment>
<dbReference type="EMBL" id="AOFI03000808">
    <property type="protein sequence ID" value="KAF4315503.1"/>
    <property type="molecule type" value="Genomic_DNA"/>
</dbReference>
<evidence type="ECO:0000256" key="5">
    <source>
        <dbReference type="ARBA" id="ARBA00022729"/>
    </source>
</evidence>
<dbReference type="GO" id="GO:0005524">
    <property type="term" value="F:ATP binding"/>
    <property type="evidence" value="ECO:0007669"/>
    <property type="project" value="InterPro"/>
</dbReference>
<dbReference type="AlphaFoldDB" id="A0A8J4VZ78"/>
<dbReference type="PANTHER" id="PTHR19241">
    <property type="entry name" value="ATP-BINDING CASSETTE TRANSPORTER"/>
    <property type="match status" value="1"/>
</dbReference>
<name>A0A8J4VZ78_9STRA</name>
<gene>
    <name evidence="9" type="ORF">G195_010434</name>
</gene>
<evidence type="ECO:0000313" key="9">
    <source>
        <dbReference type="EMBL" id="KAF4315503.1"/>
    </source>
</evidence>
<evidence type="ECO:0000256" key="4">
    <source>
        <dbReference type="ARBA" id="ARBA00022525"/>
    </source>
</evidence>
<dbReference type="GO" id="GO:0016887">
    <property type="term" value="F:ATP hydrolysis activity"/>
    <property type="evidence" value="ECO:0007669"/>
    <property type="project" value="InterPro"/>
</dbReference>
<dbReference type="InterPro" id="IPR031825">
    <property type="entry name" value="RXLR"/>
</dbReference>
<dbReference type="Gene3D" id="3.40.50.300">
    <property type="entry name" value="P-loop containing nucleotide triphosphate hydrolases"/>
    <property type="match status" value="1"/>
</dbReference>
<evidence type="ECO:0000256" key="2">
    <source>
        <dbReference type="ARBA" id="ARBA00010400"/>
    </source>
</evidence>
<protein>
    <recommendedName>
        <fullName evidence="6">RxLR effector protein</fullName>
    </recommendedName>
</protein>
<proteinExistence type="inferred from homology"/>
<dbReference type="Pfam" id="PF00005">
    <property type="entry name" value="ABC_tran"/>
    <property type="match status" value="1"/>
</dbReference>
<evidence type="ECO:0000256" key="3">
    <source>
        <dbReference type="ARBA" id="ARBA00022448"/>
    </source>
</evidence>
<dbReference type="InterPro" id="IPR003439">
    <property type="entry name" value="ABC_transporter-like_ATP-bd"/>
</dbReference>
<comment type="domain">
    <text evidence="6">The RxLR-dEER motif acts to carry the protein into the host cell cytoplasm through binding to cell surface phosphatidylinositol-3-phosphate.</text>
</comment>
<keyword evidence="4 6" id="KW-0964">Secreted</keyword>
<dbReference type="GO" id="GO:0005576">
    <property type="term" value="C:extracellular region"/>
    <property type="evidence" value="ECO:0007669"/>
    <property type="project" value="UniProtKB-SubCell"/>
</dbReference>
<feature type="chain" id="PRO_5035341216" description="RxLR effector protein" evidence="6">
    <location>
        <begin position="24"/>
        <end position="269"/>
    </location>
</feature>
<comment type="function">
    <text evidence="6">Effector that suppresses plant defense responses during pathogen infection.</text>
</comment>
<accession>A0A8J4VZ78</accession>
<keyword evidence="5 6" id="KW-0732">Signal</keyword>
<dbReference type="Proteomes" id="UP000702964">
    <property type="component" value="Unassembled WGS sequence"/>
</dbReference>
<feature type="domain" description="ABC transporter" evidence="8">
    <location>
        <begin position="132"/>
        <end position="240"/>
    </location>
</feature>
<feature type="region of interest" description="Disordered" evidence="7">
    <location>
        <begin position="59"/>
        <end position="79"/>
    </location>
</feature>